<proteinExistence type="predicted"/>
<gene>
    <name evidence="1" type="ORF">QQ020_28460</name>
</gene>
<dbReference type="Gene3D" id="2.170.120.40">
    <property type="entry name" value="YbbR-like domain"/>
    <property type="match status" value="1"/>
</dbReference>
<reference evidence="1" key="1">
    <citation type="submission" date="2023-06" db="EMBL/GenBank/DDBJ databases">
        <title>Genomic of Agaribacillus aureum.</title>
        <authorList>
            <person name="Wang G."/>
        </authorList>
    </citation>
    <scope>NUCLEOTIDE SEQUENCE</scope>
    <source>
        <strain evidence="1">BMA12</strain>
    </source>
</reference>
<name>A0ABT8LE37_9BACT</name>
<accession>A0ABT8LE37</accession>
<organism evidence="1 2">
    <name type="scientific">Agaribacillus aureus</name>
    <dbReference type="NCBI Taxonomy" id="3051825"/>
    <lineage>
        <taxon>Bacteria</taxon>
        <taxon>Pseudomonadati</taxon>
        <taxon>Bacteroidota</taxon>
        <taxon>Cytophagia</taxon>
        <taxon>Cytophagales</taxon>
        <taxon>Splendidivirgaceae</taxon>
        <taxon>Agaribacillus</taxon>
    </lineage>
</organism>
<evidence type="ECO:0000313" key="2">
    <source>
        <dbReference type="Proteomes" id="UP001172083"/>
    </source>
</evidence>
<dbReference type="PANTHER" id="PTHR37804">
    <property type="entry name" value="CDAA REGULATORY PROTEIN CDAR"/>
    <property type="match status" value="1"/>
</dbReference>
<dbReference type="PANTHER" id="PTHR37804:SF1">
    <property type="entry name" value="CDAA REGULATORY PROTEIN CDAR"/>
    <property type="match status" value="1"/>
</dbReference>
<keyword evidence="2" id="KW-1185">Reference proteome</keyword>
<evidence type="ECO:0008006" key="3">
    <source>
        <dbReference type="Google" id="ProtNLM"/>
    </source>
</evidence>
<dbReference type="InterPro" id="IPR053154">
    <property type="entry name" value="c-di-AMP_regulator"/>
</dbReference>
<dbReference type="Proteomes" id="UP001172083">
    <property type="component" value="Unassembled WGS sequence"/>
</dbReference>
<dbReference type="RefSeq" id="WP_346761379.1">
    <property type="nucleotide sequence ID" value="NZ_JAUJEB010000007.1"/>
</dbReference>
<protein>
    <recommendedName>
        <fullName evidence="3">YbbR-like domain-containing protein</fullName>
    </recommendedName>
</protein>
<evidence type="ECO:0000313" key="1">
    <source>
        <dbReference type="EMBL" id="MDN5216045.1"/>
    </source>
</evidence>
<sequence>METFKKIINWLSGSLTEEKTKDWKIVVLCVVAATTFWFFNALNKNNYTTVINYPIKFTFDNPNDSLIMVNDPPEKIAIDVSGRGWILFRKTFWFNYEPININLSAPVDTKFLTRGSLQPIVEPQLNDLKVNYIVDDTIFLNIERRISKKLKVFVDNDRISLEENYQITSPIVIKPDSVLVAGPSSVIDNLSDALELEIGEEDIDTGFDDRIDANVLGFPLVTYYPEKVAVNFEVTEFVKKEHNLAIEWLKFPEVTTLTVSDSIVNISYWVGRDDEEQIDASQFQVRADFSAIDDADSTILLEVVAKPDLVKDINFSPQKVKLHYGQ</sequence>
<dbReference type="EMBL" id="JAUJEB010000007">
    <property type="protein sequence ID" value="MDN5216045.1"/>
    <property type="molecule type" value="Genomic_DNA"/>
</dbReference>
<comment type="caution">
    <text evidence="1">The sequence shown here is derived from an EMBL/GenBank/DDBJ whole genome shotgun (WGS) entry which is preliminary data.</text>
</comment>